<feature type="compositionally biased region" description="Basic residues" evidence="1">
    <location>
        <begin position="85"/>
        <end position="95"/>
    </location>
</feature>
<organism evidence="2 3">
    <name type="scientific">Prorocentrum cordatum</name>
    <dbReference type="NCBI Taxonomy" id="2364126"/>
    <lineage>
        <taxon>Eukaryota</taxon>
        <taxon>Sar</taxon>
        <taxon>Alveolata</taxon>
        <taxon>Dinophyceae</taxon>
        <taxon>Prorocentrales</taxon>
        <taxon>Prorocentraceae</taxon>
        <taxon>Prorocentrum</taxon>
    </lineage>
</organism>
<protein>
    <submittedName>
        <fullName evidence="2">Uncharacterized protein</fullName>
    </submittedName>
</protein>
<sequence>MAAVAAQVRAWAGIAVPVRPLPSVQGTSLQQNMVKATVDRLRSTTAIVAEEVDIADLSRMVPKAERACSPWASRRQSQRSERAQRTPRQHRRRHAVASAPPAAKERTLAARRHAWRQRPL</sequence>
<feature type="compositionally biased region" description="Basic residues" evidence="1">
    <location>
        <begin position="109"/>
        <end position="120"/>
    </location>
</feature>
<evidence type="ECO:0000256" key="1">
    <source>
        <dbReference type="SAM" id="MobiDB-lite"/>
    </source>
</evidence>
<dbReference type="EMBL" id="CAUYUJ010016963">
    <property type="protein sequence ID" value="CAK0870440.1"/>
    <property type="molecule type" value="Genomic_DNA"/>
</dbReference>
<feature type="region of interest" description="Disordered" evidence="1">
    <location>
        <begin position="65"/>
        <end position="120"/>
    </location>
</feature>
<proteinExistence type="predicted"/>
<gene>
    <name evidence="2" type="ORF">PCOR1329_LOCUS56560</name>
</gene>
<dbReference type="Proteomes" id="UP001189429">
    <property type="component" value="Unassembled WGS sequence"/>
</dbReference>
<comment type="caution">
    <text evidence="2">The sequence shown here is derived from an EMBL/GenBank/DDBJ whole genome shotgun (WGS) entry which is preliminary data.</text>
</comment>
<reference evidence="2" key="1">
    <citation type="submission" date="2023-10" db="EMBL/GenBank/DDBJ databases">
        <authorList>
            <person name="Chen Y."/>
            <person name="Shah S."/>
            <person name="Dougan E. K."/>
            <person name="Thang M."/>
            <person name="Chan C."/>
        </authorList>
    </citation>
    <scope>NUCLEOTIDE SEQUENCE [LARGE SCALE GENOMIC DNA]</scope>
</reference>
<name>A0ABN9VFQ2_9DINO</name>
<keyword evidence="3" id="KW-1185">Reference proteome</keyword>
<evidence type="ECO:0000313" key="3">
    <source>
        <dbReference type="Proteomes" id="UP001189429"/>
    </source>
</evidence>
<evidence type="ECO:0000313" key="2">
    <source>
        <dbReference type="EMBL" id="CAK0870440.1"/>
    </source>
</evidence>
<accession>A0ABN9VFQ2</accession>